<sequence>MDPWATTPWLRGQGCHDSCSAAVHHDSCRATCMCQGPPYAASSGTLADWFGLAHPHGLRVAAACRASRTGLAAPASPSPTPTNLYSLQGPGLGPKKQRTARKGNWFGASLALCVFKCDCPSIERLGGACIGNCSFIAWVQPPAGLAARFLQAASAWPFLCHCT</sequence>
<reference evidence="1 2" key="1">
    <citation type="submission" date="2023-05" db="EMBL/GenBank/DDBJ databases">
        <title>B98-5 Cell Line De Novo Hybrid Assembly: An Optical Mapping Approach.</title>
        <authorList>
            <person name="Kananen K."/>
            <person name="Auerbach J.A."/>
            <person name="Kautto E."/>
            <person name="Blachly J.S."/>
        </authorList>
    </citation>
    <scope>NUCLEOTIDE SEQUENCE [LARGE SCALE GENOMIC DNA]</scope>
    <source>
        <strain evidence="1">B95-8</strain>
        <tissue evidence="1">Cell line</tissue>
    </source>
</reference>
<protein>
    <submittedName>
        <fullName evidence="1">Uncharacterized protein</fullName>
    </submittedName>
</protein>
<accession>A0ABQ9VFN9</accession>
<organism evidence="1 2">
    <name type="scientific">Saguinus oedipus</name>
    <name type="common">Cotton-top tamarin</name>
    <name type="synonym">Oedipomidas oedipus</name>
    <dbReference type="NCBI Taxonomy" id="9490"/>
    <lineage>
        <taxon>Eukaryota</taxon>
        <taxon>Metazoa</taxon>
        <taxon>Chordata</taxon>
        <taxon>Craniata</taxon>
        <taxon>Vertebrata</taxon>
        <taxon>Euteleostomi</taxon>
        <taxon>Mammalia</taxon>
        <taxon>Eutheria</taxon>
        <taxon>Euarchontoglires</taxon>
        <taxon>Primates</taxon>
        <taxon>Haplorrhini</taxon>
        <taxon>Platyrrhini</taxon>
        <taxon>Cebidae</taxon>
        <taxon>Callitrichinae</taxon>
        <taxon>Saguinus</taxon>
    </lineage>
</organism>
<name>A0ABQ9VFN9_SAGOE</name>
<proteinExistence type="predicted"/>
<keyword evidence="2" id="KW-1185">Reference proteome</keyword>
<evidence type="ECO:0000313" key="2">
    <source>
        <dbReference type="Proteomes" id="UP001266305"/>
    </source>
</evidence>
<dbReference type="EMBL" id="JASSZA010000007">
    <property type="protein sequence ID" value="KAK2107167.1"/>
    <property type="molecule type" value="Genomic_DNA"/>
</dbReference>
<dbReference type="Proteomes" id="UP001266305">
    <property type="component" value="Unassembled WGS sequence"/>
</dbReference>
<gene>
    <name evidence="1" type="ORF">P7K49_016681</name>
</gene>
<evidence type="ECO:0000313" key="1">
    <source>
        <dbReference type="EMBL" id="KAK2107167.1"/>
    </source>
</evidence>
<comment type="caution">
    <text evidence="1">The sequence shown here is derived from an EMBL/GenBank/DDBJ whole genome shotgun (WGS) entry which is preliminary data.</text>
</comment>